<protein>
    <submittedName>
        <fullName evidence="4">Unannotated protein</fullName>
    </submittedName>
</protein>
<dbReference type="Pfam" id="PF19799">
    <property type="entry name" value="DUF6282"/>
    <property type="match status" value="1"/>
</dbReference>
<dbReference type="EMBL" id="CAFABA010000046">
    <property type="protein sequence ID" value="CAB4829410.1"/>
    <property type="molecule type" value="Genomic_DNA"/>
</dbReference>
<reference evidence="4" key="1">
    <citation type="submission" date="2020-05" db="EMBL/GenBank/DDBJ databases">
        <authorList>
            <person name="Chiriac C."/>
            <person name="Salcher M."/>
            <person name="Ghai R."/>
            <person name="Kavagutti S V."/>
        </authorList>
    </citation>
    <scope>NUCLEOTIDE SEQUENCE</scope>
</reference>
<sequence length="288" mass="30001">MSKIALGGAIDLHCHFGPESVIGTPHSVDAFEAASDAAALGFAAIVLKSHDFPSNAVAHAVSTAVPDVRVYGSICCDFCIGGLNPGAVETALRDGAAIVWLPTISSRQDVENGVAAMLNIPGEGIELLDERGRLKDEVEQILALVEQYDAIVATGHTSRTEHFAVAENFGRRGCLVVTHAMNFGAGPHLTAADCVELASLGAYIELAAATCMASHGPGPADVVAAINAIGPDMVVLSTDYGWNDQLPRPAVGLHDYAQALWDAGVGEAQLREMACDNPARLLRIDPAT</sequence>
<organism evidence="4">
    <name type="scientific">freshwater metagenome</name>
    <dbReference type="NCBI Taxonomy" id="449393"/>
    <lineage>
        <taxon>unclassified sequences</taxon>
        <taxon>metagenomes</taxon>
        <taxon>ecological metagenomes</taxon>
    </lineage>
</organism>
<dbReference type="EMBL" id="CAFBMH010000078">
    <property type="protein sequence ID" value="CAB4918051.1"/>
    <property type="molecule type" value="Genomic_DNA"/>
</dbReference>
<dbReference type="SUPFAM" id="SSF51556">
    <property type="entry name" value="Metallo-dependent hydrolases"/>
    <property type="match status" value="1"/>
</dbReference>
<evidence type="ECO:0000313" key="1">
    <source>
        <dbReference type="EMBL" id="CAB4738076.1"/>
    </source>
</evidence>
<dbReference type="InterPro" id="IPR032466">
    <property type="entry name" value="Metal_Hydrolase"/>
</dbReference>
<evidence type="ECO:0000313" key="2">
    <source>
        <dbReference type="EMBL" id="CAB4829410.1"/>
    </source>
</evidence>
<dbReference type="AlphaFoldDB" id="A0A6J7MAE6"/>
<dbReference type="Gene3D" id="3.20.20.140">
    <property type="entry name" value="Metal-dependent hydrolases"/>
    <property type="match status" value="1"/>
</dbReference>
<evidence type="ECO:0000313" key="3">
    <source>
        <dbReference type="EMBL" id="CAB4918051.1"/>
    </source>
</evidence>
<dbReference type="EMBL" id="CAEZYR010000026">
    <property type="protein sequence ID" value="CAB4738076.1"/>
    <property type="molecule type" value="Genomic_DNA"/>
</dbReference>
<gene>
    <name evidence="1" type="ORF">UFOPK2754_00966</name>
    <name evidence="2" type="ORF">UFOPK3139_01300</name>
    <name evidence="3" type="ORF">UFOPK3543_01928</name>
    <name evidence="4" type="ORF">UFOPK3967_00163</name>
</gene>
<evidence type="ECO:0000313" key="4">
    <source>
        <dbReference type="EMBL" id="CAB4977831.1"/>
    </source>
</evidence>
<proteinExistence type="predicted"/>
<dbReference type="InterPro" id="IPR046249">
    <property type="entry name" value="DUF6282"/>
</dbReference>
<dbReference type="EMBL" id="CAFBOS010000005">
    <property type="protein sequence ID" value="CAB4977831.1"/>
    <property type="molecule type" value="Genomic_DNA"/>
</dbReference>
<name>A0A6J7MAE6_9ZZZZ</name>
<accession>A0A6J7MAE6</accession>